<gene>
    <name evidence="1" type="ORF">BKG62_03125</name>
</gene>
<dbReference type="EMBL" id="MLHW01000001">
    <property type="protein sequence ID" value="OHT55998.1"/>
    <property type="molecule type" value="Genomic_DNA"/>
</dbReference>
<accession>A0AB73MIM0</accession>
<proteinExistence type="predicted"/>
<dbReference type="Proteomes" id="UP000180113">
    <property type="component" value="Unassembled WGS sequence"/>
</dbReference>
<evidence type="ECO:0008006" key="3">
    <source>
        <dbReference type="Google" id="ProtNLM"/>
    </source>
</evidence>
<sequence>MYTTEKSWKLTKTECGAPDNNYIVIQQTRNRDECVADADYKFWSTTADGHEYAVCMDYHWIRDTCLSITTRVSHRARCDDATQPGREKPVRLALDTTSLSRCPDGGFAHPVRKFTVCTETQK</sequence>
<organism evidence="1 2">
    <name type="scientific">Mycobacteroides chelonae</name>
    <name type="common">Mycobacterium chelonae</name>
    <dbReference type="NCBI Taxonomy" id="1774"/>
    <lineage>
        <taxon>Bacteria</taxon>
        <taxon>Bacillati</taxon>
        <taxon>Actinomycetota</taxon>
        <taxon>Actinomycetes</taxon>
        <taxon>Mycobacteriales</taxon>
        <taxon>Mycobacteriaceae</taxon>
        <taxon>Mycobacteroides</taxon>
    </lineage>
</organism>
<name>A0AB73MIM0_MYCCH</name>
<reference evidence="1 2" key="1">
    <citation type="submission" date="2016-10" db="EMBL/GenBank/DDBJ databases">
        <title>Evaluation of Human, Animal and Environmental Mycobacterium chelonae Isolates by Core Genome Phylogenomic Analysis, Targeted Gene Comparison, and Anti-microbial Susceptibility Patterns: A Tale of Mistaken Identities.</title>
        <authorList>
            <person name="Fogelson S.B."/>
            <person name="Camus A.C."/>
            <person name="Lorenz W."/>
            <person name="Vasireddy R."/>
            <person name="Vasireddy S."/>
            <person name="Smith T."/>
            <person name="Brown-Elliott B.A."/>
            <person name="Wallace R.J.Jr."/>
            <person name="Hasan N.A."/>
            <person name="Reischl U."/>
            <person name="Sanchez S."/>
        </authorList>
    </citation>
    <scope>NUCLEOTIDE SEQUENCE [LARGE SCALE GENOMIC DNA]</scope>
    <source>
        <strain evidence="1 2">42895</strain>
    </source>
</reference>
<evidence type="ECO:0000313" key="2">
    <source>
        <dbReference type="Proteomes" id="UP000180113"/>
    </source>
</evidence>
<comment type="caution">
    <text evidence="1">The sequence shown here is derived from an EMBL/GenBank/DDBJ whole genome shotgun (WGS) entry which is preliminary data.</text>
</comment>
<evidence type="ECO:0000313" key="1">
    <source>
        <dbReference type="EMBL" id="OHT55998.1"/>
    </source>
</evidence>
<dbReference type="AlphaFoldDB" id="A0AB73MIM0"/>
<protein>
    <recommendedName>
        <fullName evidence="3">Liporotein LppU</fullName>
    </recommendedName>
</protein>